<reference evidence="3" key="1">
    <citation type="submission" date="2016-02" db="EMBL/GenBank/DDBJ databases">
        <authorList>
            <person name="Holder M.E."/>
            <person name="Ajami N.J."/>
            <person name="Petrosino J.F."/>
        </authorList>
    </citation>
    <scope>NUCLEOTIDE SEQUENCE [LARGE SCALE GENOMIC DNA]</scope>
    <source>
        <strain evidence="3">CCUG 45958</strain>
    </source>
</reference>
<dbReference type="RefSeq" id="WP_062252665.1">
    <property type="nucleotide sequence ID" value="NZ_CP014229.1"/>
</dbReference>
<keyword evidence="3" id="KW-1185">Reference proteome</keyword>
<evidence type="ECO:0000256" key="1">
    <source>
        <dbReference type="SAM" id="Phobius"/>
    </source>
</evidence>
<accession>A0A109W4B9</accession>
<dbReference type="GO" id="GO:0051213">
    <property type="term" value="F:dioxygenase activity"/>
    <property type="evidence" value="ECO:0007669"/>
    <property type="project" value="UniProtKB-KW"/>
</dbReference>
<keyword evidence="1" id="KW-0812">Transmembrane</keyword>
<sequence length="531" mass="58212">MKSLIRVILILAVLVLAGFAALQFWLGPKLEEQARLELAALPEALAFSELLRFEPLKVKSVEFSAFSRRLILRGLELRGTMDLPAFEAGVEQQPRSAALNYTLEEASYRLPWRALLLFTPLRDMILPETGMMAVGEEMRISNFVYSLNQGTVSARSVVRDQEAVDIRMESGLIRELLEQRKPSNMLNALYRIGIGEMRASAMTSEMTIPEQGIKMDFSCDAMRIRNWEGRTIEEAVADGIVLKEKDRELMRLGNITEKRFTLPEEAAMQELLTLLSQTKPDENALQALLLRIVTTGEPLLREISFSDLHFPLDGQALTFKKIALNWQSNTPLQYGLSVDALSLPTPLLERESDLAFPGLPALVLDAKLGFTSGGDGGRHKGLLSAQHLGSLDYDFIMSAGSPLAGPQALFLSSYKDVNLKYTDQGLTAYLVRNVIPSAQGATPALKAAIAELCPGDTPENAAVRDALETFVSRPGVLEVQSRPGKTFRVFELLAKLGGKDPGALLSVTAQPGKESLEQQISGLDATAAKAK</sequence>
<dbReference type="AlphaFoldDB" id="A0A109W4B9"/>
<proteinExistence type="predicted"/>
<organism evidence="2 3">
    <name type="scientific">Desulfovibrio fairfieldensis</name>
    <dbReference type="NCBI Taxonomy" id="44742"/>
    <lineage>
        <taxon>Bacteria</taxon>
        <taxon>Pseudomonadati</taxon>
        <taxon>Thermodesulfobacteriota</taxon>
        <taxon>Desulfovibrionia</taxon>
        <taxon>Desulfovibrionales</taxon>
        <taxon>Desulfovibrionaceae</taxon>
        <taxon>Desulfovibrio</taxon>
    </lineage>
</organism>
<dbReference type="EMBL" id="CP014229">
    <property type="protein sequence ID" value="AMD90211.1"/>
    <property type="molecule type" value="Genomic_DNA"/>
</dbReference>
<evidence type="ECO:0000313" key="2">
    <source>
        <dbReference type="EMBL" id="AMD90211.1"/>
    </source>
</evidence>
<gene>
    <name evidence="2" type="ORF">AXF13_08790</name>
</gene>
<name>A0A109W4B9_9BACT</name>
<feature type="transmembrane region" description="Helical" evidence="1">
    <location>
        <begin position="7"/>
        <end position="26"/>
    </location>
</feature>
<keyword evidence="2" id="KW-0560">Oxidoreductase</keyword>
<keyword evidence="2" id="KW-0223">Dioxygenase</keyword>
<keyword evidence="1" id="KW-0472">Membrane</keyword>
<dbReference type="Proteomes" id="UP000069241">
    <property type="component" value="Chromosome"/>
</dbReference>
<keyword evidence="1" id="KW-1133">Transmembrane helix</keyword>
<dbReference type="KEGG" id="dfi:AXF13_08790"/>
<evidence type="ECO:0000313" key="3">
    <source>
        <dbReference type="Proteomes" id="UP000069241"/>
    </source>
</evidence>
<dbReference type="STRING" id="44742.AXF13_08790"/>
<protein>
    <submittedName>
        <fullName evidence="2">Aromatic ring-opening dioxygenase LigA</fullName>
    </submittedName>
</protein>